<dbReference type="Pfam" id="PF09388">
    <property type="entry name" value="SpoOE-like"/>
    <property type="match status" value="1"/>
</dbReference>
<sequence length="56" mass="6579">MTSHQDYLTCEIDQLKKLLLNTAEKYKYNFGHPKVLEISQKLDGLIVKVMKDNRII</sequence>
<accession>A0ABW5PD69</accession>
<evidence type="ECO:0000313" key="1">
    <source>
        <dbReference type="EMBL" id="MFD2612856.1"/>
    </source>
</evidence>
<name>A0ABW5PD69_9BACL</name>
<organism evidence="1 2">
    <name type="scientific">Paenibacillus gansuensis</name>
    <dbReference type="NCBI Taxonomy" id="306542"/>
    <lineage>
        <taxon>Bacteria</taxon>
        <taxon>Bacillati</taxon>
        <taxon>Bacillota</taxon>
        <taxon>Bacilli</taxon>
        <taxon>Bacillales</taxon>
        <taxon>Paenibacillaceae</taxon>
        <taxon>Paenibacillus</taxon>
    </lineage>
</organism>
<dbReference type="InterPro" id="IPR018540">
    <property type="entry name" value="Spo0E-like"/>
</dbReference>
<dbReference type="RefSeq" id="WP_377602681.1">
    <property type="nucleotide sequence ID" value="NZ_JBHUME010000007.1"/>
</dbReference>
<keyword evidence="2" id="KW-1185">Reference proteome</keyword>
<dbReference type="Proteomes" id="UP001597541">
    <property type="component" value="Unassembled WGS sequence"/>
</dbReference>
<proteinExistence type="predicted"/>
<dbReference type="Gene3D" id="4.10.280.10">
    <property type="entry name" value="Helix-loop-helix DNA-binding domain"/>
    <property type="match status" value="1"/>
</dbReference>
<dbReference type="InterPro" id="IPR036638">
    <property type="entry name" value="HLH_DNA-bd_sf"/>
</dbReference>
<dbReference type="SUPFAM" id="SSF140500">
    <property type="entry name" value="BAS1536-like"/>
    <property type="match status" value="1"/>
</dbReference>
<comment type="caution">
    <text evidence="1">The sequence shown here is derived from an EMBL/GenBank/DDBJ whole genome shotgun (WGS) entry which is preliminary data.</text>
</comment>
<reference evidence="2" key="1">
    <citation type="journal article" date="2019" name="Int. J. Syst. Evol. Microbiol.">
        <title>The Global Catalogue of Microorganisms (GCM) 10K type strain sequencing project: providing services to taxonomists for standard genome sequencing and annotation.</title>
        <authorList>
            <consortium name="The Broad Institute Genomics Platform"/>
            <consortium name="The Broad Institute Genome Sequencing Center for Infectious Disease"/>
            <person name="Wu L."/>
            <person name="Ma J."/>
        </authorList>
    </citation>
    <scope>NUCLEOTIDE SEQUENCE [LARGE SCALE GENOMIC DNA]</scope>
    <source>
        <strain evidence="2">KCTC 3950</strain>
    </source>
</reference>
<gene>
    <name evidence="1" type="ORF">ACFSUF_10535</name>
</gene>
<evidence type="ECO:0000313" key="2">
    <source>
        <dbReference type="Proteomes" id="UP001597541"/>
    </source>
</evidence>
<protein>
    <submittedName>
        <fullName evidence="1">Spo0E family sporulation regulatory protein-aspartic acid phosphatase</fullName>
    </submittedName>
</protein>
<dbReference type="EMBL" id="JBHUME010000007">
    <property type="protein sequence ID" value="MFD2612856.1"/>
    <property type="molecule type" value="Genomic_DNA"/>
</dbReference>
<dbReference type="InterPro" id="IPR037208">
    <property type="entry name" value="Spo0E-like_sf"/>
</dbReference>